<keyword evidence="1" id="KW-0808">Transferase</keyword>
<sequence length="272" mass="30247">MACKERAVIDFLLDELRHHRSDPSNHGRPLIVGLQGPQGSDLYLPHDAMQNVGRENASNGLLQGRGQPGTHDVALGTSLLHAIRDLNTQTEGALALPVYDKSAFDGQGDRAARTIQVCAPIDIVLFEGWCLGFYSIPRAVLAERIATASQNDPPAFLSYSLEHLDAVNEQLRVWEQQWYPLIDAFVQFCPHATDGASPWSLVYPWRLQAEHAMKKANGGKGMSDAQVYSFVQRYLPSYELFCQDLRQPNPWTGRCLCMDVGADREASSIQRV</sequence>
<accession>A0AAF0J8W3</accession>
<dbReference type="EC" id="2.7.1.31" evidence="1"/>
<dbReference type="RefSeq" id="XP_060120412.1">
    <property type="nucleotide sequence ID" value="XM_060264429.1"/>
</dbReference>
<dbReference type="Gene3D" id="3.40.50.300">
    <property type="entry name" value="P-loop containing nucleotide triphosphate hydrolases"/>
    <property type="match status" value="1"/>
</dbReference>
<evidence type="ECO:0000313" key="2">
    <source>
        <dbReference type="Proteomes" id="UP001217754"/>
    </source>
</evidence>
<dbReference type="Proteomes" id="UP001217754">
    <property type="component" value="Chromosome 1"/>
</dbReference>
<dbReference type="GO" id="GO:0008887">
    <property type="term" value="F:glycerate kinase activity"/>
    <property type="evidence" value="ECO:0007669"/>
    <property type="project" value="UniProtKB-EC"/>
</dbReference>
<protein>
    <submittedName>
        <fullName evidence="1">Glycerate 3-kinase</fullName>
        <ecNumber evidence="1">2.7.1.31</ecNumber>
    </submittedName>
</protein>
<reference evidence="1" key="1">
    <citation type="submission" date="2023-03" db="EMBL/GenBank/DDBJ databases">
        <title>Mating type loci evolution in Malassezia.</title>
        <authorList>
            <person name="Coelho M.A."/>
        </authorList>
    </citation>
    <scope>NUCLEOTIDE SEQUENCE</scope>
    <source>
        <strain evidence="1">CBS 9431</strain>
    </source>
</reference>
<evidence type="ECO:0000313" key="1">
    <source>
        <dbReference type="EMBL" id="WFD37515.1"/>
    </source>
</evidence>
<dbReference type="GeneID" id="85224108"/>
<name>A0AAF0J8W3_9BASI</name>
<keyword evidence="2" id="KW-1185">Reference proteome</keyword>
<dbReference type="InterPro" id="IPR027417">
    <property type="entry name" value="P-loop_NTPase"/>
</dbReference>
<dbReference type="EMBL" id="CP119958">
    <property type="protein sequence ID" value="WFD37515.1"/>
    <property type="molecule type" value="Genomic_DNA"/>
</dbReference>
<dbReference type="SUPFAM" id="SSF52540">
    <property type="entry name" value="P-loop containing nucleoside triphosphate hydrolases"/>
    <property type="match status" value="1"/>
</dbReference>
<proteinExistence type="predicted"/>
<dbReference type="AlphaFoldDB" id="A0AAF0J8W3"/>
<organism evidence="1 2">
    <name type="scientific">Malassezia japonica</name>
    <dbReference type="NCBI Taxonomy" id="223818"/>
    <lineage>
        <taxon>Eukaryota</taxon>
        <taxon>Fungi</taxon>
        <taxon>Dikarya</taxon>
        <taxon>Basidiomycota</taxon>
        <taxon>Ustilaginomycotina</taxon>
        <taxon>Malasseziomycetes</taxon>
        <taxon>Malasseziales</taxon>
        <taxon>Malasseziaceae</taxon>
        <taxon>Malassezia</taxon>
    </lineage>
</organism>
<gene>
    <name evidence="1" type="ORF">MJAP1_000459</name>
</gene>